<dbReference type="SUPFAM" id="SSF56563">
    <property type="entry name" value="Major capsid protein gp5"/>
    <property type="match status" value="1"/>
</dbReference>
<dbReference type="GO" id="GO:0006508">
    <property type="term" value="P:proteolysis"/>
    <property type="evidence" value="ECO:0007669"/>
    <property type="project" value="UniProtKB-KW"/>
</dbReference>
<dbReference type="InterPro" id="IPR054613">
    <property type="entry name" value="Peptidase_S78_dom"/>
</dbReference>
<dbReference type="Pfam" id="PF04586">
    <property type="entry name" value="Peptidase_S78"/>
    <property type="match status" value="1"/>
</dbReference>
<dbReference type="Gene3D" id="3.30.2400.10">
    <property type="entry name" value="Major capsid protein gp5"/>
    <property type="match status" value="1"/>
</dbReference>
<evidence type="ECO:0000256" key="5">
    <source>
        <dbReference type="SAM" id="Coils"/>
    </source>
</evidence>
<evidence type="ECO:0000313" key="9">
    <source>
        <dbReference type="EMBL" id="QIE86786.1"/>
    </source>
</evidence>
<reference evidence="9 10" key="1">
    <citation type="submission" date="2020-02" db="EMBL/GenBank/DDBJ databases">
        <title>Integrative conjugative elements (ICEs) and plasmids drive adaptation of Pseudomonas nitroreducens strain HBP1 to wastewater environment.</title>
        <authorList>
            <person name="Sentchilo V."/>
            <person name="Carraro N."/>
            <person name="Bertelli C."/>
            <person name="van der Meer J.R."/>
        </authorList>
    </citation>
    <scope>NUCLEOTIDE SEQUENCE [LARGE SCALE GENOMIC DNA]</scope>
    <source>
        <strain evidence="9 10">HBP1</strain>
    </source>
</reference>
<evidence type="ECO:0000256" key="1">
    <source>
        <dbReference type="ARBA" id="ARBA00004328"/>
    </source>
</evidence>
<evidence type="ECO:0000259" key="8">
    <source>
        <dbReference type="Pfam" id="PF05065"/>
    </source>
</evidence>
<dbReference type="KEGG" id="pnt:G5B91_11090"/>
<keyword evidence="3" id="KW-0645">Protease</keyword>
<gene>
    <name evidence="9" type="ORF">G5B91_11090</name>
</gene>
<feature type="region of interest" description="Disordered" evidence="6">
    <location>
        <begin position="172"/>
        <end position="192"/>
    </location>
</feature>
<keyword evidence="2" id="KW-1188">Viral release from host cell</keyword>
<dbReference type="InterPro" id="IPR024455">
    <property type="entry name" value="Phage_capsid"/>
</dbReference>
<keyword evidence="4" id="KW-0378">Hydrolase</keyword>
<organism evidence="9 10">
    <name type="scientific">Pseudomonas nitroreducens</name>
    <dbReference type="NCBI Taxonomy" id="46680"/>
    <lineage>
        <taxon>Bacteria</taxon>
        <taxon>Pseudomonadati</taxon>
        <taxon>Pseudomonadota</taxon>
        <taxon>Gammaproteobacteria</taxon>
        <taxon>Pseudomonadales</taxon>
        <taxon>Pseudomonadaceae</taxon>
        <taxon>Pseudomonas</taxon>
    </lineage>
</organism>
<feature type="domain" description="Phage capsid-like C-terminal" evidence="8">
    <location>
        <begin position="392"/>
        <end position="598"/>
    </location>
</feature>
<dbReference type="InterPro" id="IPR054612">
    <property type="entry name" value="Phage_capsid-like_C"/>
</dbReference>
<proteinExistence type="predicted"/>
<feature type="domain" description="Prohead serine protease" evidence="7">
    <location>
        <begin position="46"/>
        <end position="149"/>
    </location>
</feature>
<name>A0A6G6IUA6_PSENT</name>
<evidence type="ECO:0000256" key="6">
    <source>
        <dbReference type="SAM" id="MobiDB-lite"/>
    </source>
</evidence>
<evidence type="ECO:0000256" key="3">
    <source>
        <dbReference type="ARBA" id="ARBA00022670"/>
    </source>
</evidence>
<dbReference type="AlphaFoldDB" id="A0A6G6IUA6"/>
<dbReference type="Pfam" id="PF05065">
    <property type="entry name" value="Phage_capsid"/>
    <property type="match status" value="1"/>
</dbReference>
<dbReference type="NCBIfam" id="TIGR01554">
    <property type="entry name" value="major_cap_HK97"/>
    <property type="match status" value="1"/>
</dbReference>
<feature type="coiled-coil region" evidence="5">
    <location>
        <begin position="194"/>
        <end position="257"/>
    </location>
</feature>
<evidence type="ECO:0000313" key="10">
    <source>
        <dbReference type="Proteomes" id="UP000501063"/>
    </source>
</evidence>
<dbReference type="GO" id="GO:0008233">
    <property type="term" value="F:peptidase activity"/>
    <property type="evidence" value="ECO:0007669"/>
    <property type="project" value="UniProtKB-KW"/>
</dbReference>
<accession>A0A6G6IUA6</accession>
<keyword evidence="5" id="KW-0175">Coiled coil</keyword>
<sequence>MNRAYSIFEVKALDEAARTITGVATTPSPDRVGDIVEPLGVEFKNPLPLLWQHEHDKPVGTVKFDKPTAKGITFTAQLADVQEEGRLRDRIDEAWQSLKAGLVRGVSIGFRPLEYSWMDEGGIRFIKSEVFELSLVTIPANADATINTIKSFDRERLAALGHKSLPVVRAAPAGASATRKKSKPIPKPEEGNDMKTIAQQISAFEATLQEKQARMDELIDKSAEEGTTFDAEQREEYDTLKSEVEAIDKHLDLLRDKQKREAAAAKAVTDDPRGAKSLEVKEGIQVRTKNTEKLEPGIAFARVARVKALAHIEHMDPTQIAKSLYPNDDRLIATLTQKAAVDAANTLNAGWAANLITDGGTPFADFVEYLRPRTLLGQISDRLRRLPFDTPVLIQASTGSAKWVKEGIAKPLTEWSYTKINMKPLKVAAIAAATKEMLMRGSVAVDALIRDELARAVGATIDTTFIDPDAAAVADESPASILNGVAPTTLSTGTDYEAVRCDIATLMNAFIASNNTLQGAFWLMPETLAVQLSQMVNPLGQPAFPGITYQGGTLGGIPVFTSSYVGTDSNGSVLALVKGDEIFLGDEGGIQVSMSDQASLVMDSAPTMNSAGTPVPAQVVSMWQTNSVAFLVERFINWQRRRFVSVAWGYVNYSACA</sequence>
<evidence type="ECO:0000259" key="7">
    <source>
        <dbReference type="Pfam" id="PF04586"/>
    </source>
</evidence>
<dbReference type="Proteomes" id="UP000501063">
    <property type="component" value="Chromosome"/>
</dbReference>
<evidence type="ECO:0000256" key="4">
    <source>
        <dbReference type="ARBA" id="ARBA00022801"/>
    </source>
</evidence>
<comment type="subcellular location">
    <subcellularLocation>
        <location evidence="1">Virion</location>
    </subcellularLocation>
</comment>
<dbReference type="RefSeq" id="WP_024763215.1">
    <property type="nucleotide sequence ID" value="NZ_CP049140.1"/>
</dbReference>
<evidence type="ECO:0000256" key="2">
    <source>
        <dbReference type="ARBA" id="ARBA00022612"/>
    </source>
</evidence>
<protein>
    <submittedName>
        <fullName evidence="9">Phage major capsid protein</fullName>
    </submittedName>
</protein>
<dbReference type="EMBL" id="CP049140">
    <property type="protein sequence ID" value="QIE86786.1"/>
    <property type="molecule type" value="Genomic_DNA"/>
</dbReference>